<gene>
    <name evidence="2" type="ORF">NDU88_008625</name>
</gene>
<dbReference type="Proteomes" id="UP001066276">
    <property type="component" value="Chromosome 5"/>
</dbReference>
<evidence type="ECO:0000313" key="2">
    <source>
        <dbReference type="EMBL" id="KAJ1155900.1"/>
    </source>
</evidence>
<organism evidence="2 3">
    <name type="scientific">Pleurodeles waltl</name>
    <name type="common">Iberian ribbed newt</name>
    <dbReference type="NCBI Taxonomy" id="8319"/>
    <lineage>
        <taxon>Eukaryota</taxon>
        <taxon>Metazoa</taxon>
        <taxon>Chordata</taxon>
        <taxon>Craniata</taxon>
        <taxon>Vertebrata</taxon>
        <taxon>Euteleostomi</taxon>
        <taxon>Amphibia</taxon>
        <taxon>Batrachia</taxon>
        <taxon>Caudata</taxon>
        <taxon>Salamandroidea</taxon>
        <taxon>Salamandridae</taxon>
        <taxon>Pleurodelinae</taxon>
        <taxon>Pleurodeles</taxon>
    </lineage>
</organism>
<accession>A0AAV7RY74</accession>
<sequence>MDFATGHARSFGRRSSTLATSRHHKRNLGSFSGVSLVAISHKMIPKLLTIGILLVGGGTKQLQQRRTGGREALLGLRAKSLQQEGGAPPLLLVAVLYRQRFTGASPAPSPTPLMPFCHQPLPLMRCCSSWRATSCRGVEGAATCLLLPLGVQLAVGAVGHRVLVFSHPRREPPGRDVWCVSVRCVRSSDKKLIHSKQAENLMNANIV</sequence>
<feature type="region of interest" description="Disordered" evidence="1">
    <location>
        <begin position="1"/>
        <end position="22"/>
    </location>
</feature>
<protein>
    <submittedName>
        <fullName evidence="2">Uncharacterized protein</fullName>
    </submittedName>
</protein>
<dbReference type="AlphaFoldDB" id="A0AAV7RY74"/>
<comment type="caution">
    <text evidence="2">The sequence shown here is derived from an EMBL/GenBank/DDBJ whole genome shotgun (WGS) entry which is preliminary data.</text>
</comment>
<name>A0AAV7RY74_PLEWA</name>
<keyword evidence="3" id="KW-1185">Reference proteome</keyword>
<dbReference type="EMBL" id="JANPWB010000009">
    <property type="protein sequence ID" value="KAJ1155900.1"/>
    <property type="molecule type" value="Genomic_DNA"/>
</dbReference>
<proteinExistence type="predicted"/>
<reference evidence="2" key="1">
    <citation type="journal article" date="2022" name="bioRxiv">
        <title>Sequencing and chromosome-scale assembly of the giantPleurodeles waltlgenome.</title>
        <authorList>
            <person name="Brown T."/>
            <person name="Elewa A."/>
            <person name="Iarovenko S."/>
            <person name="Subramanian E."/>
            <person name="Araus A.J."/>
            <person name="Petzold A."/>
            <person name="Susuki M."/>
            <person name="Suzuki K.-i.T."/>
            <person name="Hayashi T."/>
            <person name="Toyoda A."/>
            <person name="Oliveira C."/>
            <person name="Osipova E."/>
            <person name="Leigh N.D."/>
            <person name="Simon A."/>
            <person name="Yun M.H."/>
        </authorList>
    </citation>
    <scope>NUCLEOTIDE SEQUENCE</scope>
    <source>
        <strain evidence="2">20211129_DDA</strain>
        <tissue evidence="2">Liver</tissue>
    </source>
</reference>
<evidence type="ECO:0000256" key="1">
    <source>
        <dbReference type="SAM" id="MobiDB-lite"/>
    </source>
</evidence>
<evidence type="ECO:0000313" key="3">
    <source>
        <dbReference type="Proteomes" id="UP001066276"/>
    </source>
</evidence>